<comment type="caution">
    <text evidence="1">The sequence shown here is derived from an EMBL/GenBank/DDBJ whole genome shotgun (WGS) entry which is preliminary data.</text>
</comment>
<proteinExistence type="predicted"/>
<reference evidence="1 2" key="1">
    <citation type="submission" date="2020-09" db="EMBL/GenBank/DDBJ databases">
        <title>De no assembly of potato wild relative species, Solanum commersonii.</title>
        <authorList>
            <person name="Cho K."/>
        </authorList>
    </citation>
    <scope>NUCLEOTIDE SEQUENCE [LARGE SCALE GENOMIC DNA]</scope>
    <source>
        <strain evidence="1">LZ3.2</strain>
        <tissue evidence="1">Leaf</tissue>
    </source>
</reference>
<keyword evidence="2" id="KW-1185">Reference proteome</keyword>
<accession>A0A9J5ZGS6</accession>
<organism evidence="1 2">
    <name type="scientific">Solanum commersonii</name>
    <name type="common">Commerson's wild potato</name>
    <name type="synonym">Commerson's nightshade</name>
    <dbReference type="NCBI Taxonomy" id="4109"/>
    <lineage>
        <taxon>Eukaryota</taxon>
        <taxon>Viridiplantae</taxon>
        <taxon>Streptophyta</taxon>
        <taxon>Embryophyta</taxon>
        <taxon>Tracheophyta</taxon>
        <taxon>Spermatophyta</taxon>
        <taxon>Magnoliopsida</taxon>
        <taxon>eudicotyledons</taxon>
        <taxon>Gunneridae</taxon>
        <taxon>Pentapetalae</taxon>
        <taxon>asterids</taxon>
        <taxon>lamiids</taxon>
        <taxon>Solanales</taxon>
        <taxon>Solanaceae</taxon>
        <taxon>Solanoideae</taxon>
        <taxon>Solaneae</taxon>
        <taxon>Solanum</taxon>
    </lineage>
</organism>
<dbReference type="OrthoDB" id="1302647at2759"/>
<evidence type="ECO:0000313" key="1">
    <source>
        <dbReference type="EMBL" id="KAG5611024.1"/>
    </source>
</evidence>
<dbReference type="Proteomes" id="UP000824120">
    <property type="component" value="Chromosome 4"/>
</dbReference>
<dbReference type="AlphaFoldDB" id="A0A9J5ZGS6"/>
<name>A0A9J5ZGS6_SOLCO</name>
<protein>
    <submittedName>
        <fullName evidence="1">Uncharacterized protein</fullName>
    </submittedName>
</protein>
<dbReference type="EMBL" id="JACXVP010000004">
    <property type="protein sequence ID" value="KAG5611024.1"/>
    <property type="molecule type" value="Genomic_DNA"/>
</dbReference>
<sequence>MEKKQGLNFAKILVVVEMGEKFVDSVFFKNANGEVIEENVVYALKPTHCSFYNKYKHSNAECWRENLAKKGEAKKNEKH</sequence>
<evidence type="ECO:0000313" key="2">
    <source>
        <dbReference type="Proteomes" id="UP000824120"/>
    </source>
</evidence>
<gene>
    <name evidence="1" type="ORF">H5410_022305</name>
</gene>